<dbReference type="Gene3D" id="3.40.50.450">
    <property type="match status" value="1"/>
</dbReference>
<dbReference type="Pfam" id="PF02481">
    <property type="entry name" value="DNA_processg_A"/>
    <property type="match status" value="1"/>
</dbReference>
<dbReference type="GO" id="GO:0009294">
    <property type="term" value="P:DNA-mediated transformation"/>
    <property type="evidence" value="ECO:0007669"/>
    <property type="project" value="InterPro"/>
</dbReference>
<proteinExistence type="inferred from homology"/>
<dbReference type="Pfam" id="PF17782">
    <property type="entry name" value="WHD_DprA"/>
    <property type="match status" value="1"/>
</dbReference>
<feature type="domain" description="DprA winged helix" evidence="3">
    <location>
        <begin position="343"/>
        <end position="394"/>
    </location>
</feature>
<evidence type="ECO:0000313" key="5">
    <source>
        <dbReference type="EMBL" id="KGQ31110.1"/>
    </source>
</evidence>
<evidence type="ECO:0000259" key="2">
    <source>
        <dbReference type="Pfam" id="PF02481"/>
    </source>
</evidence>
<dbReference type="InterPro" id="IPR036388">
    <property type="entry name" value="WH-like_DNA-bd_sf"/>
</dbReference>
<dbReference type="RefSeq" id="WP_039084152.1">
    <property type="nucleotide sequence ID" value="NZ_JPXS01000035.1"/>
</dbReference>
<evidence type="ECO:0000313" key="6">
    <source>
        <dbReference type="Proteomes" id="UP000030526"/>
    </source>
</evidence>
<dbReference type="InterPro" id="IPR041614">
    <property type="entry name" value="DprA_WH"/>
</dbReference>
<dbReference type="Gene3D" id="1.10.10.10">
    <property type="entry name" value="Winged helix-like DNA-binding domain superfamily/Winged helix DNA-binding domain"/>
    <property type="match status" value="1"/>
</dbReference>
<comment type="similarity">
    <text evidence="1">Belongs to the DprA/Smf family.</text>
</comment>
<comment type="caution">
    <text evidence="5">The sequence shown here is derived from an EMBL/GenBank/DDBJ whole genome shotgun (WGS) entry which is preliminary data.</text>
</comment>
<protein>
    <submittedName>
        <fullName evidence="5">DNA repair protein Smf</fullName>
    </submittedName>
</protein>
<reference evidence="5 6" key="1">
    <citation type="submission" date="2014-08" db="EMBL/GenBank/DDBJ databases">
        <title>Chaperone-usher fimbriae in a diverse selection of Gallibacterium genomes.</title>
        <authorList>
            <person name="Kudirkiene E."/>
            <person name="Bager R.J."/>
            <person name="Johnson T.J."/>
            <person name="Bojesen A.M."/>
        </authorList>
    </citation>
    <scope>NUCLEOTIDE SEQUENCE [LARGE SCALE GENOMIC DNA]</scope>
    <source>
        <strain evidence="5 6">20558/3kl.</strain>
    </source>
</reference>
<dbReference type="InterPro" id="IPR003488">
    <property type="entry name" value="DprA"/>
</dbReference>
<feature type="domain" description="Smf/DprA SAM" evidence="4">
    <location>
        <begin position="1"/>
        <end position="67"/>
    </location>
</feature>
<organism evidence="5 6">
    <name type="scientific">Gallibacterium anatis</name>
    <dbReference type="NCBI Taxonomy" id="750"/>
    <lineage>
        <taxon>Bacteria</taxon>
        <taxon>Pseudomonadati</taxon>
        <taxon>Pseudomonadota</taxon>
        <taxon>Gammaproteobacteria</taxon>
        <taxon>Pasteurellales</taxon>
        <taxon>Pasteurellaceae</taxon>
        <taxon>Gallibacterium</taxon>
    </lineage>
</organism>
<dbReference type="InterPro" id="IPR057666">
    <property type="entry name" value="DrpA_SLOG"/>
</dbReference>
<evidence type="ECO:0000259" key="3">
    <source>
        <dbReference type="Pfam" id="PF17782"/>
    </source>
</evidence>
<dbReference type="PANTHER" id="PTHR43022:SF1">
    <property type="entry name" value="PROTEIN SMF"/>
    <property type="match status" value="1"/>
</dbReference>
<gene>
    <name evidence="5" type="ORF">JP32_07225</name>
</gene>
<feature type="domain" description="Smf/DprA SLOG" evidence="2">
    <location>
        <begin position="76"/>
        <end position="284"/>
    </location>
</feature>
<dbReference type="SUPFAM" id="SSF102405">
    <property type="entry name" value="MCP/YpsA-like"/>
    <property type="match status" value="1"/>
</dbReference>
<sequence>MQTVTTLLRLALLPQFGAIKIQQLLEQISLDTLLSYDRQTLSQIGWNAAQIQAWFSPPQAIIDTVLNWQQQADNHILHYFDHSYPLLLKQTRSAPPLLFVKGNIDVLSSPQIAMVGSRYCSPYGEHYAQTIAGELAHSGITINSGLALGIDGICHRAALDNHGKTVAVLGSGLDQLYPARHKKLAQQILENNGALLSELFPNTPPIAENFPRRNRIISGLSFGTIVIEASQKSGSLITARLALEQNREVFAVPGALDNPLSQGCHHLIKQGAWLIENAQDVLEILTPQISSLMPFTPAIAAQTPMPTGNRSTAQNTIAISPQAKTVYTPPTINKKAAIKLDIPPQHQALMQQLNSATAISPDELSTALNRPIDQILTDLLELEMLGAVQQIQGGYIKNIG</sequence>
<evidence type="ECO:0000256" key="1">
    <source>
        <dbReference type="ARBA" id="ARBA00006525"/>
    </source>
</evidence>
<evidence type="ECO:0000259" key="4">
    <source>
        <dbReference type="Pfam" id="PF25317"/>
    </source>
</evidence>
<dbReference type="PANTHER" id="PTHR43022">
    <property type="entry name" value="PROTEIN SMF"/>
    <property type="match status" value="1"/>
</dbReference>
<dbReference type="EMBL" id="JPXS01000035">
    <property type="protein sequence ID" value="KGQ31110.1"/>
    <property type="molecule type" value="Genomic_DNA"/>
</dbReference>
<dbReference type="AlphaFoldDB" id="A0A0A2XKE7"/>
<name>A0A0A2XKE7_9PAST</name>
<dbReference type="InterPro" id="IPR057338">
    <property type="entry name" value="DprA_SAM"/>
</dbReference>
<dbReference type="Proteomes" id="UP000030526">
    <property type="component" value="Unassembled WGS sequence"/>
</dbReference>
<dbReference type="NCBIfam" id="TIGR00732">
    <property type="entry name" value="dprA"/>
    <property type="match status" value="1"/>
</dbReference>
<accession>A0A0A2XKE7</accession>
<dbReference type="Pfam" id="PF25317">
    <property type="entry name" value="SAM_SMF"/>
    <property type="match status" value="1"/>
</dbReference>